<comment type="caution">
    <text evidence="1">The sequence shown here is derived from an EMBL/GenBank/DDBJ whole genome shotgun (WGS) entry which is preliminary data.</text>
</comment>
<sequence length="249" mass="28291">LFSDELQDTITSDTTAVDTVSIPNVNPSTKTNKSHFSIGYNLGVCYRGEENSFITGSGDFQLFPDIEDLLSSMFYFLNSVEFKFDYPFKKTCSEVGVGFSVANVNSSFYTGIGDSMDFYGTWAGGVDAFFAYENLYKFYFFNDYRLNQNTFIGAELNYGLARGHETYFTGENGGMLMSVYNLRRHLLGGGIYIKFITTENSAIKWFKPYSIFRLSGSEEIYSDSPYKELWNEKLTHWYVGCYVGFAIGK</sequence>
<accession>A0A350HAB6</accession>
<gene>
    <name evidence="1" type="ORF">DCW38_04800</name>
</gene>
<proteinExistence type="predicted"/>
<dbReference type="Proteomes" id="UP000264062">
    <property type="component" value="Unassembled WGS sequence"/>
</dbReference>
<feature type="non-terminal residue" evidence="1">
    <location>
        <position position="1"/>
    </location>
</feature>
<dbReference type="AlphaFoldDB" id="A0A350HAB6"/>
<name>A0A350HAB6_UNCW3</name>
<dbReference type="EMBL" id="DMZY01000141">
    <property type="protein sequence ID" value="HAV92482.1"/>
    <property type="molecule type" value="Genomic_DNA"/>
</dbReference>
<organism evidence="1 2">
    <name type="scientific">candidate division WOR-3 bacterium</name>
    <dbReference type="NCBI Taxonomy" id="2052148"/>
    <lineage>
        <taxon>Bacteria</taxon>
        <taxon>Bacteria division WOR-3</taxon>
    </lineage>
</organism>
<evidence type="ECO:0000313" key="2">
    <source>
        <dbReference type="Proteomes" id="UP000264062"/>
    </source>
</evidence>
<reference evidence="1 2" key="1">
    <citation type="journal article" date="2018" name="Nat. Biotechnol.">
        <title>A standardized bacterial taxonomy based on genome phylogeny substantially revises the tree of life.</title>
        <authorList>
            <person name="Parks D.H."/>
            <person name="Chuvochina M."/>
            <person name="Waite D.W."/>
            <person name="Rinke C."/>
            <person name="Skarshewski A."/>
            <person name="Chaumeil P.A."/>
            <person name="Hugenholtz P."/>
        </authorList>
    </citation>
    <scope>NUCLEOTIDE SEQUENCE [LARGE SCALE GENOMIC DNA]</scope>
    <source>
        <strain evidence="1">UBA9956</strain>
    </source>
</reference>
<evidence type="ECO:0000313" key="1">
    <source>
        <dbReference type="EMBL" id="HAV92482.1"/>
    </source>
</evidence>
<protein>
    <submittedName>
        <fullName evidence="1">Uncharacterized protein</fullName>
    </submittedName>
</protein>